<dbReference type="Pfam" id="PF04654">
    <property type="entry name" value="DUF599"/>
    <property type="match status" value="1"/>
</dbReference>
<evidence type="ECO:0000313" key="4">
    <source>
        <dbReference type="Proteomes" id="UP000554482"/>
    </source>
</evidence>
<evidence type="ECO:0000256" key="1">
    <source>
        <dbReference type="SAM" id="Phobius"/>
    </source>
</evidence>
<proteinExistence type="predicted"/>
<feature type="domain" description="MATH" evidence="2">
    <location>
        <begin position="1"/>
        <end position="35"/>
    </location>
</feature>
<dbReference type="PANTHER" id="PTHR31881">
    <property type="match status" value="1"/>
</dbReference>
<dbReference type="AlphaFoldDB" id="A0A7J6VXF3"/>
<dbReference type="Proteomes" id="UP000554482">
    <property type="component" value="Unassembled WGS sequence"/>
</dbReference>
<organism evidence="3 4">
    <name type="scientific">Thalictrum thalictroides</name>
    <name type="common">Rue-anemone</name>
    <name type="synonym">Anemone thalictroides</name>
    <dbReference type="NCBI Taxonomy" id="46969"/>
    <lineage>
        <taxon>Eukaryota</taxon>
        <taxon>Viridiplantae</taxon>
        <taxon>Streptophyta</taxon>
        <taxon>Embryophyta</taxon>
        <taxon>Tracheophyta</taxon>
        <taxon>Spermatophyta</taxon>
        <taxon>Magnoliopsida</taxon>
        <taxon>Ranunculales</taxon>
        <taxon>Ranunculaceae</taxon>
        <taxon>Thalictroideae</taxon>
        <taxon>Thalictrum</taxon>
    </lineage>
</organism>
<dbReference type="EMBL" id="JABWDY010025569">
    <property type="protein sequence ID" value="KAF5189357.1"/>
    <property type="molecule type" value="Genomic_DNA"/>
</dbReference>
<keyword evidence="4" id="KW-1185">Reference proteome</keyword>
<dbReference type="InterPro" id="IPR002083">
    <property type="entry name" value="MATH/TRAF_dom"/>
</dbReference>
<accession>A0A7J6VXF3</accession>
<comment type="caution">
    <text evidence="3">The sequence shown here is derived from an EMBL/GenBank/DDBJ whole genome shotgun (WGS) entry which is preliminary data.</text>
</comment>
<dbReference type="InterPro" id="IPR006747">
    <property type="entry name" value="DUF599"/>
</dbReference>
<evidence type="ECO:0000313" key="3">
    <source>
        <dbReference type="EMBL" id="KAF5189357.1"/>
    </source>
</evidence>
<keyword evidence="1" id="KW-1133">Transmembrane helix</keyword>
<dbReference type="PROSITE" id="PS50144">
    <property type="entry name" value="MATH"/>
    <property type="match status" value="1"/>
</dbReference>
<protein>
    <submittedName>
        <fullName evidence="3">Plant/F12B17-70 protein</fullName>
    </submittedName>
</protein>
<dbReference type="OrthoDB" id="761598at2759"/>
<reference evidence="3 4" key="1">
    <citation type="submission" date="2020-06" db="EMBL/GenBank/DDBJ databases">
        <title>Transcriptomic and genomic resources for Thalictrum thalictroides and T. hernandezii: Facilitating candidate gene discovery in an emerging model plant lineage.</title>
        <authorList>
            <person name="Arias T."/>
            <person name="Riano-Pachon D.M."/>
            <person name="Di Stilio V.S."/>
        </authorList>
    </citation>
    <scope>NUCLEOTIDE SEQUENCE [LARGE SCALE GENOMIC DNA]</scope>
    <source>
        <strain evidence="4">cv. WT478/WT964</strain>
        <tissue evidence="3">Leaves</tissue>
    </source>
</reference>
<keyword evidence="1" id="KW-0812">Transmembrane</keyword>
<feature type="transmembrane region" description="Helical" evidence="1">
    <location>
        <begin position="49"/>
        <end position="71"/>
    </location>
</feature>
<dbReference type="PANTHER" id="PTHR31881:SF6">
    <property type="entry name" value="OS09G0494600 PROTEIN"/>
    <property type="match status" value="1"/>
</dbReference>
<keyword evidence="1" id="KW-0472">Membrane</keyword>
<name>A0A7J6VXF3_THATH</name>
<sequence>MKTSWGLDQFIAMKAFNDPSNGYLLNDDSGLGAEDNDKKNILAVQSLKAIMGSTLMATTSFLLCSGLAAVISSAYSVKKPLSDTIFGAHGEFATALNMSFSS</sequence>
<gene>
    <name evidence="3" type="ORF">FRX31_021056</name>
</gene>
<evidence type="ECO:0000259" key="2">
    <source>
        <dbReference type="PROSITE" id="PS50144"/>
    </source>
</evidence>